<accession>A0A8H7S6C7</accession>
<dbReference type="OrthoDB" id="2125396at2759"/>
<dbReference type="Pfam" id="PF12937">
    <property type="entry name" value="F-box-like"/>
    <property type="match status" value="1"/>
</dbReference>
<dbReference type="SUPFAM" id="SSF81383">
    <property type="entry name" value="F-box domain"/>
    <property type="match status" value="1"/>
</dbReference>
<dbReference type="Gene3D" id="1.20.1280.50">
    <property type="match status" value="1"/>
</dbReference>
<dbReference type="Gene3D" id="3.80.10.10">
    <property type="entry name" value="Ribonuclease Inhibitor"/>
    <property type="match status" value="1"/>
</dbReference>
<feature type="compositionally biased region" description="Basic and acidic residues" evidence="1">
    <location>
        <begin position="486"/>
        <end position="502"/>
    </location>
</feature>
<evidence type="ECO:0000313" key="3">
    <source>
        <dbReference type="EMBL" id="KAG2222552.1"/>
    </source>
</evidence>
<comment type="caution">
    <text evidence="3">The sequence shown here is derived from an EMBL/GenBank/DDBJ whole genome shotgun (WGS) entry which is preliminary data.</text>
</comment>
<dbReference type="AlphaFoldDB" id="A0A8H7S6C7"/>
<feature type="compositionally biased region" description="Low complexity" evidence="1">
    <location>
        <begin position="193"/>
        <end position="212"/>
    </location>
</feature>
<proteinExistence type="predicted"/>
<feature type="domain" description="F-box" evidence="2">
    <location>
        <begin position="109"/>
        <end position="150"/>
    </location>
</feature>
<feature type="region of interest" description="Disordered" evidence="1">
    <location>
        <begin position="553"/>
        <end position="575"/>
    </location>
</feature>
<feature type="compositionally biased region" description="Low complexity" evidence="1">
    <location>
        <begin position="8"/>
        <end position="26"/>
    </location>
</feature>
<feature type="compositionally biased region" description="Polar residues" evidence="1">
    <location>
        <begin position="605"/>
        <end position="618"/>
    </location>
</feature>
<feature type="compositionally biased region" description="Acidic residues" evidence="1">
    <location>
        <begin position="229"/>
        <end position="238"/>
    </location>
</feature>
<feature type="region of interest" description="Disordered" evidence="1">
    <location>
        <begin position="192"/>
        <end position="268"/>
    </location>
</feature>
<dbReference type="PANTHER" id="PTHR20916">
    <property type="entry name" value="CYSTEINE AND GLYCINE-RICH PROTEIN 2 BINDING PROTEIN"/>
    <property type="match status" value="1"/>
</dbReference>
<evidence type="ECO:0000313" key="4">
    <source>
        <dbReference type="Proteomes" id="UP000646827"/>
    </source>
</evidence>
<dbReference type="InterPro" id="IPR001810">
    <property type="entry name" value="F-box_dom"/>
</dbReference>
<dbReference type="InterPro" id="IPR032675">
    <property type="entry name" value="LRR_dom_sf"/>
</dbReference>
<keyword evidence="4" id="KW-1185">Reference proteome</keyword>
<evidence type="ECO:0000256" key="1">
    <source>
        <dbReference type="SAM" id="MobiDB-lite"/>
    </source>
</evidence>
<dbReference type="InterPro" id="IPR036047">
    <property type="entry name" value="F-box-like_dom_sf"/>
</dbReference>
<feature type="region of interest" description="Disordered" evidence="1">
    <location>
        <begin position="476"/>
        <end position="504"/>
    </location>
</feature>
<feature type="compositionally biased region" description="Low complexity" evidence="1">
    <location>
        <begin position="620"/>
        <end position="646"/>
    </location>
</feature>
<gene>
    <name evidence="3" type="ORF">INT45_002683</name>
</gene>
<reference evidence="3 4" key="1">
    <citation type="submission" date="2020-12" db="EMBL/GenBank/DDBJ databases">
        <title>Metabolic potential, ecology and presence of endohyphal bacteria is reflected in genomic diversity of Mucoromycotina.</title>
        <authorList>
            <person name="Muszewska A."/>
            <person name="Okrasinska A."/>
            <person name="Steczkiewicz K."/>
            <person name="Drgas O."/>
            <person name="Orlowska M."/>
            <person name="Perlinska-Lenart U."/>
            <person name="Aleksandrzak-Piekarczyk T."/>
            <person name="Szatraj K."/>
            <person name="Zielenkiewicz U."/>
            <person name="Pilsyk S."/>
            <person name="Malc E."/>
            <person name="Mieczkowski P."/>
            <person name="Kruszewska J.S."/>
            <person name="Biernat P."/>
            <person name="Pawlowska J."/>
        </authorList>
    </citation>
    <scope>NUCLEOTIDE SEQUENCE [LARGE SCALE GENOMIC DNA]</scope>
    <source>
        <strain evidence="3 4">CBS 142.35</strain>
    </source>
</reference>
<feature type="region of interest" description="Disordered" evidence="1">
    <location>
        <begin position="1"/>
        <end position="28"/>
    </location>
</feature>
<sequence>MNYCENQKNTIDNDSINNNNKSSSSDGTHILTVPRADYLLWCKRRMEGPVINNDTNAMPIIPTINTMLETSTTTTTTTPPSITASLDKKKTTTTTTTVTVPKGSPFGFALPPELLLEILSYLKESQSALYAVSLVCRQWMLCAAPLLYRHAKIMDTFRYATFILTLTRNKKTLFYGSLIHTLDLAAGNKLFGNNNNNKQTNTTHSTTPTGMTDQQMEEERDNAILLPTQEEEDDDDERQDPRREVVTQPESFIDNHGNSDVNNQSTTSTTTTMMTARTTRANWTIQLVNPNNNENNTPVTTTTVTTTNNNNNNDIGWEALLQQRQQQEENNNSSNTTIESEYYEARDMKHGHLFVTTSSLLQVAKTCKNLTCLNMSLTTLFYDSMIAETGEYVSTLQHYAVQPGLTHILIPMSKVIETMGKECIHLQQVIMQRCDWVTAQVIWLWVTHCPKLIRLDARRSNKCSVKKLVSNLLEAEPNPYQQQQLQREEMDHYSQDNHHQQQQDDMGMEMMMNDAPMLDHSEEEEEERIFFGNLRHQPPPQQQQQRRPYFHDRHNHHHPIQNQNNSNNNNNINRIPPVVIHDHELLNIQRYRDNLEALETTLTQRLQQRRGSINQRPSLNRRSTTTRTTRRTSTTNNTSSFSSDNNPIPEWRTLKQVVYDILVDAIERGADLPWFP</sequence>
<evidence type="ECO:0000259" key="2">
    <source>
        <dbReference type="Pfam" id="PF12937"/>
    </source>
</evidence>
<feature type="compositionally biased region" description="Low complexity" evidence="1">
    <location>
        <begin position="560"/>
        <end position="575"/>
    </location>
</feature>
<dbReference type="EMBL" id="JAEPRB010000080">
    <property type="protein sequence ID" value="KAG2222552.1"/>
    <property type="molecule type" value="Genomic_DNA"/>
</dbReference>
<feature type="region of interest" description="Disordered" evidence="1">
    <location>
        <begin position="605"/>
        <end position="646"/>
    </location>
</feature>
<name>A0A8H7S6C7_9FUNG</name>
<dbReference type="PANTHER" id="PTHR20916:SF18">
    <property type="entry name" value="IPT_TIG DOMAIN-CONTAINING PROTEIN"/>
    <property type="match status" value="1"/>
</dbReference>
<organism evidence="3 4">
    <name type="scientific">Circinella minor</name>
    <dbReference type="NCBI Taxonomy" id="1195481"/>
    <lineage>
        <taxon>Eukaryota</taxon>
        <taxon>Fungi</taxon>
        <taxon>Fungi incertae sedis</taxon>
        <taxon>Mucoromycota</taxon>
        <taxon>Mucoromycotina</taxon>
        <taxon>Mucoromycetes</taxon>
        <taxon>Mucorales</taxon>
        <taxon>Lichtheimiaceae</taxon>
        <taxon>Circinella</taxon>
    </lineage>
</organism>
<dbReference type="Proteomes" id="UP000646827">
    <property type="component" value="Unassembled WGS sequence"/>
</dbReference>
<protein>
    <recommendedName>
        <fullName evidence="2">F-box domain-containing protein</fullName>
    </recommendedName>
</protein>